<dbReference type="EMBL" id="JBHRTF010000002">
    <property type="protein sequence ID" value="MFC3114373.1"/>
    <property type="molecule type" value="Genomic_DNA"/>
</dbReference>
<dbReference type="Proteomes" id="UP001595555">
    <property type="component" value="Unassembled WGS sequence"/>
</dbReference>
<dbReference type="SUPFAM" id="SSF82866">
    <property type="entry name" value="Multidrug efflux transporter AcrB transmembrane domain"/>
    <property type="match status" value="2"/>
</dbReference>
<organism evidence="8 9">
    <name type="scientific">Cellvibrio fontiphilus</name>
    <dbReference type="NCBI Taxonomy" id="1815559"/>
    <lineage>
        <taxon>Bacteria</taxon>
        <taxon>Pseudomonadati</taxon>
        <taxon>Pseudomonadota</taxon>
        <taxon>Gammaproteobacteria</taxon>
        <taxon>Cellvibrionales</taxon>
        <taxon>Cellvibrionaceae</taxon>
        <taxon>Cellvibrio</taxon>
    </lineage>
</organism>
<sequence length="784" mass="86234">MTQQVYRRWCRLALIILTLIAAYCAFTISRSGLQIDTNLRSLSPSFTLDPAVNQALNKMSANAAQQFILVLVHEDEDRLVEASESMRELIEAPSSPIAYVDQTALLDTYVAQLKQHSFHILGNNAQARLTEGDAEKILALGEANLYGSGGTLRLVPIAQDPLGFVNEYAIGLLDRLALNSGDEIQTIKQGDKEFFIAPQMLQIRSDALEMDQQDQALASIQTITAELRAEFPELKIISSGILFFAADAAQSARADIETISTGSMIGVLLLILWIFRSPRAFLLPALSIGMGLAFAFCLCHFWFGSIHILTLVFGASLIGVVVDYALHFYYFQAHHNYNHDQLPLYRALFLSLLTSVIGFSALAWSGLAALQQVATFAALGLVYAWLMVIAFGQLLAKKVRVYDSVLQNSLHNLLRLAAKVPVQAIVAIGFLLLGVGFYLTGFSLPVSDSPRSFFAANPQLVEQEKQVSDWVAGYEPASFIVVQGETAQQVYDRIAAVNARVDKDGDSLLAGRSLLGVQQFFPSPQQQQKNYQANQVLYGGAQVVQQFISQQQLTEISADNLAHAYAQQKDDWLNPADFFAQANLGLPPLWLESENLVTAFLLIPKGVDTLQLNHRLEDLEGAFFFSAMQDSETSMKLLRQSAMELLVLALLLMALLLLTRYHWKKMLQLMAIPVFAVSMSFLLLALFNLPLSLFHVMALFLVVGLGMDYVIFIAEMRDNPVETLSAVAISSMTNLLSFGLLGLSVLPAVSAFGIALFIGCSLNLLGALMLASRNPFFHSQPVKS</sequence>
<keyword evidence="2" id="KW-1003">Cell membrane</keyword>
<evidence type="ECO:0000313" key="8">
    <source>
        <dbReference type="EMBL" id="MFC3114373.1"/>
    </source>
</evidence>
<keyword evidence="9" id="KW-1185">Reference proteome</keyword>
<gene>
    <name evidence="8" type="ORF">ACFODX_02320</name>
</gene>
<feature type="transmembrane region" description="Helical" evidence="6">
    <location>
        <begin position="666"/>
        <end position="687"/>
    </location>
</feature>
<dbReference type="RefSeq" id="WP_378115657.1">
    <property type="nucleotide sequence ID" value="NZ_JBHRTF010000002.1"/>
</dbReference>
<dbReference type="InterPro" id="IPR004869">
    <property type="entry name" value="MMPL_dom"/>
</dbReference>
<comment type="subcellular location">
    <subcellularLocation>
        <location evidence="1">Cell membrane</location>
        <topology evidence="1">Multi-pass membrane protein</topology>
    </subcellularLocation>
</comment>
<feature type="transmembrane region" description="Helical" evidence="6">
    <location>
        <begin position="282"/>
        <end position="303"/>
    </location>
</feature>
<dbReference type="PANTHER" id="PTHR33406:SF13">
    <property type="entry name" value="MEMBRANE PROTEIN YDFJ"/>
    <property type="match status" value="1"/>
</dbReference>
<feature type="transmembrane region" description="Helical" evidence="6">
    <location>
        <begin position="343"/>
        <end position="367"/>
    </location>
</feature>
<feature type="transmembrane region" description="Helical" evidence="6">
    <location>
        <begin position="258"/>
        <end position="275"/>
    </location>
</feature>
<comment type="caution">
    <text evidence="8">The sequence shown here is derived from an EMBL/GenBank/DDBJ whole genome shotgun (WGS) entry which is preliminary data.</text>
</comment>
<feature type="transmembrane region" description="Helical" evidence="6">
    <location>
        <begin position="309"/>
        <end position="331"/>
    </location>
</feature>
<feature type="transmembrane region" description="Helical" evidence="6">
    <location>
        <begin position="416"/>
        <end position="439"/>
    </location>
</feature>
<keyword evidence="3 6" id="KW-0812">Transmembrane</keyword>
<dbReference type="PANTHER" id="PTHR33406">
    <property type="entry name" value="MEMBRANE PROTEIN MJ1562-RELATED"/>
    <property type="match status" value="1"/>
</dbReference>
<feature type="transmembrane region" description="Helical" evidence="6">
    <location>
        <begin position="373"/>
        <end position="395"/>
    </location>
</feature>
<accession>A0ABV7FC98</accession>
<evidence type="ECO:0000256" key="3">
    <source>
        <dbReference type="ARBA" id="ARBA00022692"/>
    </source>
</evidence>
<keyword evidence="5 6" id="KW-0472">Membrane</keyword>
<evidence type="ECO:0000259" key="7">
    <source>
        <dbReference type="Pfam" id="PF03176"/>
    </source>
</evidence>
<protein>
    <submittedName>
        <fullName evidence="8">MMPL family transporter</fullName>
    </submittedName>
</protein>
<feature type="transmembrane region" description="Helical" evidence="6">
    <location>
        <begin position="641"/>
        <end position="659"/>
    </location>
</feature>
<evidence type="ECO:0000256" key="4">
    <source>
        <dbReference type="ARBA" id="ARBA00022989"/>
    </source>
</evidence>
<feature type="domain" description="Membrane transport protein MMPL" evidence="7">
    <location>
        <begin position="208"/>
        <end position="392"/>
    </location>
</feature>
<evidence type="ECO:0000256" key="1">
    <source>
        <dbReference type="ARBA" id="ARBA00004651"/>
    </source>
</evidence>
<feature type="transmembrane region" description="Helical" evidence="6">
    <location>
        <begin position="726"/>
        <end position="746"/>
    </location>
</feature>
<reference evidence="9" key="1">
    <citation type="journal article" date="2019" name="Int. J. Syst. Evol. Microbiol.">
        <title>The Global Catalogue of Microorganisms (GCM) 10K type strain sequencing project: providing services to taxonomists for standard genome sequencing and annotation.</title>
        <authorList>
            <consortium name="The Broad Institute Genomics Platform"/>
            <consortium name="The Broad Institute Genome Sequencing Center for Infectious Disease"/>
            <person name="Wu L."/>
            <person name="Ma J."/>
        </authorList>
    </citation>
    <scope>NUCLEOTIDE SEQUENCE [LARGE SCALE GENOMIC DNA]</scope>
    <source>
        <strain evidence="9">KCTC 52237</strain>
    </source>
</reference>
<evidence type="ECO:0000313" key="9">
    <source>
        <dbReference type="Proteomes" id="UP001595555"/>
    </source>
</evidence>
<evidence type="ECO:0000256" key="2">
    <source>
        <dbReference type="ARBA" id="ARBA00022475"/>
    </source>
</evidence>
<dbReference type="Pfam" id="PF03176">
    <property type="entry name" value="MMPL"/>
    <property type="match status" value="1"/>
</dbReference>
<evidence type="ECO:0000256" key="6">
    <source>
        <dbReference type="SAM" id="Phobius"/>
    </source>
</evidence>
<name>A0ABV7FC98_9GAMM</name>
<dbReference type="Gene3D" id="1.20.1640.10">
    <property type="entry name" value="Multidrug efflux transporter AcrB transmembrane domain"/>
    <property type="match status" value="2"/>
</dbReference>
<proteinExistence type="predicted"/>
<feature type="transmembrane region" description="Helical" evidence="6">
    <location>
        <begin position="752"/>
        <end position="771"/>
    </location>
</feature>
<dbReference type="InterPro" id="IPR050545">
    <property type="entry name" value="Mycobact_MmpL"/>
</dbReference>
<feature type="transmembrane region" description="Helical" evidence="6">
    <location>
        <begin position="693"/>
        <end position="714"/>
    </location>
</feature>
<keyword evidence="4 6" id="KW-1133">Transmembrane helix</keyword>
<evidence type="ECO:0000256" key="5">
    <source>
        <dbReference type="ARBA" id="ARBA00023136"/>
    </source>
</evidence>